<feature type="compositionally biased region" description="Polar residues" evidence="1">
    <location>
        <begin position="839"/>
        <end position="875"/>
    </location>
</feature>
<sequence>MKNRPSAAFRASAKPPTYCKMESQKEDEDDGKGSRTMVLGGGDGSNAEGAVPAKGGCGEGRVLIFLVLGVLTLVFSGVLIGIYMNVRTLTSSLDVIEVMPSFVPAAAGGLAGLFLLSLFWKRYVVLVYPVLVLCAVSTGLSIIIAVLTGTHVLQPLLSVSGCVYTRKGNICQCLTQFKRDKLDLERVNAGETVYLALHNVSSCEDVQTVIPTMLYTMIGIHGLLALVSAVAGIISFLVYRTERNRNYLDDTDYDEDEDSSPSTPSSNTDNYTEHQNMLSSRQANVTTAASVGNIYTNTNATTNDEETNNDDGNTTPSDLTYNPSDAPMGYTEACKMRRCQSFTQPQGAAREGSPGSLESGQTASSLMSSDRVADGGAIRLKENRKKGRRAVTLHGLDRDQLLLILSLQMRYLQESEQLAKKECQSALNLNNINKPNRTNVKNPNATSSDTSQENIDTSNTFSHFQRRAMTPTPRQERLSSSRATNDDLDYKPAKQVRSHTPQPYHFKVQHNGVPATMGPVLLPNIPAQYQVEQQLQTQQLQHLQQQLQPQQLQLLQQQQLQQQQQFLQFQQQQQLAQLQQQQQKIQMQQQLQLQQHLQVQQMSQHLPMQQPILVQQPALQSANDNMENESLTMITYDLRSVQTTGPIVYENVPSSRTSLNYYSPDGSCSSNSSSLLRATNLPGYPSLSSNSVPTQTQPMPQPVESSPIKVLGGNIPTMTPNSPGQISRQTSEISSPSHSGNDSINTEQKQPGKSPESTPETQPSKAKGKKKLSKKEKNAKKEEEKTATTDSTKTSTLGRTDSNASKAGSISDRWQAVLPDGKAQAQTLWENVQRKIVSDPQTPDSTLTFPHSSHPTSQTSVQPSAPNHVPNSSLAVPNGILKKTKSVPYSQQSSPNLAPVSPQSLSQFDSQVPSSIYSSYNQMTNTPSYNAFIPIATSSTDNYEDIDNQHAQQVQQDVPPPKPARLYARKPAPGTEAGDTLDSQGQQLRPKSYLSAVDRESMAAASLTSMGNVPSQPGYEGTNKQSLTHMQMEGPVRDERSGGIVPAGSNDQFIVINGDLYAQPRRKSIPTNLPLLPSLNQSHQMYQNSEVDHNLMDNQARAQYRLDVHQPQRSAFHMLGHTYHGDRSGHLPSNEICDTDLDELPIPRWNSRYHRSQSFSPPPYTPPPVYQSLESVGKYPSIRSTSSSSSDPHNSSSEGSTLDNIQPGFTNNRLQGPPLSMSRGRQPAHVTDRRFCLTQQRQPPPNLYNHSGHRLNLKSDYDSFRDKRVDQEPPPQVAIRRCQSVEEGNRKRLTPGQHLVNGKMVPHNNYYPNIDNIRTTSDGQNLENNLKMGPPVNRVRPIHNGSVPNTEQPAFQKGVQNFQNEAYIRNKGCQARKFPGDVSEEDLSCSIDTDSVISDSSPQEVCPNKELNGFITHGRALESSDSDKDDYAETVI</sequence>
<feature type="compositionally biased region" description="Basic and acidic residues" evidence="1">
    <location>
        <begin position="775"/>
        <end position="787"/>
    </location>
</feature>
<dbReference type="OrthoDB" id="6117712at2759"/>
<evidence type="ECO:0000256" key="2">
    <source>
        <dbReference type="SAM" id="Phobius"/>
    </source>
</evidence>
<feature type="transmembrane region" description="Helical" evidence="2">
    <location>
        <begin position="98"/>
        <end position="119"/>
    </location>
</feature>
<proteinExistence type="predicted"/>
<feature type="compositionally biased region" description="Low complexity" evidence="1">
    <location>
        <begin position="1181"/>
        <end position="1200"/>
    </location>
</feature>
<feature type="transmembrane region" description="Helical" evidence="2">
    <location>
        <begin position="62"/>
        <end position="86"/>
    </location>
</feature>
<reference evidence="4" key="1">
    <citation type="submission" date="2025-08" db="UniProtKB">
        <authorList>
            <consortium name="RefSeq"/>
        </authorList>
    </citation>
    <scope>IDENTIFICATION</scope>
</reference>
<feature type="compositionally biased region" description="Polar residues" evidence="1">
    <location>
        <begin position="1201"/>
        <end position="1214"/>
    </location>
</feature>
<feature type="region of interest" description="Disordered" evidence="1">
    <location>
        <begin position="343"/>
        <end position="381"/>
    </location>
</feature>
<evidence type="ECO:0000313" key="3">
    <source>
        <dbReference type="Proteomes" id="UP001165740"/>
    </source>
</evidence>
<keyword evidence="3" id="KW-1185">Reference proteome</keyword>
<feature type="region of interest" description="Disordered" evidence="1">
    <location>
        <begin position="679"/>
        <end position="809"/>
    </location>
</feature>
<dbReference type="RefSeq" id="XP_055872014.1">
    <property type="nucleotide sequence ID" value="XM_056016039.1"/>
</dbReference>
<accession>A0A9W2ZAS3</accession>
<feature type="region of interest" description="Disordered" evidence="1">
    <location>
        <begin position="950"/>
        <end position="989"/>
    </location>
</feature>
<feature type="region of interest" description="Disordered" evidence="1">
    <location>
        <begin position="839"/>
        <end position="908"/>
    </location>
</feature>
<dbReference type="OMA" id="GPIVYEN"/>
<feature type="compositionally biased region" description="Basic and acidic residues" evidence="1">
    <location>
        <begin position="474"/>
        <end position="492"/>
    </location>
</feature>
<organism evidence="3 4">
    <name type="scientific">Biomphalaria glabrata</name>
    <name type="common">Bloodfluke planorb</name>
    <name type="synonym">Freshwater snail</name>
    <dbReference type="NCBI Taxonomy" id="6526"/>
    <lineage>
        <taxon>Eukaryota</taxon>
        <taxon>Metazoa</taxon>
        <taxon>Spiralia</taxon>
        <taxon>Lophotrochozoa</taxon>
        <taxon>Mollusca</taxon>
        <taxon>Gastropoda</taxon>
        <taxon>Heterobranchia</taxon>
        <taxon>Euthyneura</taxon>
        <taxon>Panpulmonata</taxon>
        <taxon>Hygrophila</taxon>
        <taxon>Lymnaeoidea</taxon>
        <taxon>Planorbidae</taxon>
        <taxon>Biomphalaria</taxon>
    </lineage>
</organism>
<protein>
    <submittedName>
        <fullName evidence="4">Uncharacterized protein LOC106069440</fullName>
    </submittedName>
</protein>
<feature type="compositionally biased region" description="Polar residues" evidence="1">
    <location>
        <begin position="356"/>
        <end position="368"/>
    </location>
</feature>
<feature type="compositionally biased region" description="Polar residues" evidence="1">
    <location>
        <begin position="716"/>
        <end position="763"/>
    </location>
</feature>
<dbReference type="PANTHER" id="PTHR39952">
    <property type="entry name" value="FI02073P"/>
    <property type="match status" value="1"/>
</dbReference>
<dbReference type="Proteomes" id="UP001165740">
    <property type="component" value="Chromosome 17"/>
</dbReference>
<keyword evidence="2" id="KW-1133">Transmembrane helix</keyword>
<evidence type="ECO:0000313" key="4">
    <source>
        <dbReference type="RefSeq" id="XP_055872014.1"/>
    </source>
</evidence>
<feature type="compositionally biased region" description="Polar residues" evidence="1">
    <location>
        <begin position="429"/>
        <end position="463"/>
    </location>
</feature>
<feature type="compositionally biased region" description="Acidic residues" evidence="1">
    <location>
        <begin position="249"/>
        <end position="259"/>
    </location>
</feature>
<name>A0A9W2ZAS3_BIOGL</name>
<feature type="region of interest" description="Disordered" evidence="1">
    <location>
        <begin position="429"/>
        <end position="500"/>
    </location>
</feature>
<feature type="compositionally biased region" description="Polar residues" evidence="1">
    <location>
        <begin position="797"/>
        <end position="808"/>
    </location>
</feature>
<feature type="region of interest" description="Disordered" evidence="1">
    <location>
        <begin position="249"/>
        <end position="272"/>
    </location>
</feature>
<dbReference type="GeneID" id="106069440"/>
<feature type="transmembrane region" description="Helical" evidence="2">
    <location>
        <begin position="126"/>
        <end position="147"/>
    </location>
</feature>
<feature type="region of interest" description="Disordered" evidence="1">
    <location>
        <begin position="1"/>
        <end position="45"/>
    </location>
</feature>
<feature type="compositionally biased region" description="Polar residues" evidence="1">
    <location>
        <begin position="887"/>
        <end position="908"/>
    </location>
</feature>
<gene>
    <name evidence="4" type="primary">LOC106069440</name>
</gene>
<keyword evidence="2" id="KW-0812">Transmembrane</keyword>
<dbReference type="PANTHER" id="PTHR39952:SF1">
    <property type="match status" value="1"/>
</dbReference>
<keyword evidence="2" id="KW-0472">Membrane</keyword>
<feature type="region of interest" description="Disordered" evidence="1">
    <location>
        <begin position="1179"/>
        <end position="1230"/>
    </location>
</feature>
<feature type="compositionally biased region" description="Low complexity" evidence="1">
    <location>
        <begin position="260"/>
        <end position="270"/>
    </location>
</feature>
<feature type="region of interest" description="Disordered" evidence="1">
    <location>
        <begin position="297"/>
        <end position="327"/>
    </location>
</feature>
<evidence type="ECO:0000256" key="1">
    <source>
        <dbReference type="SAM" id="MobiDB-lite"/>
    </source>
</evidence>